<dbReference type="Gene3D" id="3.40.50.300">
    <property type="entry name" value="P-loop containing nucleotide triphosphate hydrolases"/>
    <property type="match status" value="1"/>
</dbReference>
<dbReference type="InterPro" id="IPR027417">
    <property type="entry name" value="P-loop_NTPase"/>
</dbReference>
<proteinExistence type="inferred from homology"/>
<keyword evidence="3" id="KW-0173">Coenzyme A biosynthesis</keyword>
<evidence type="ECO:0000256" key="2">
    <source>
        <dbReference type="ARBA" id="ARBA00022840"/>
    </source>
</evidence>
<keyword evidence="3 5" id="KW-0418">Kinase</keyword>
<gene>
    <name evidence="3" type="primary">coaE</name>
    <name evidence="5" type="ORF">F8O04_07965</name>
</gene>
<dbReference type="AlphaFoldDB" id="A0A6H9WMM6"/>
<feature type="binding site" evidence="3">
    <location>
        <begin position="11"/>
        <end position="16"/>
    </location>
    <ligand>
        <name>ATP</name>
        <dbReference type="ChEBI" id="CHEBI:30616"/>
    </ligand>
</feature>
<dbReference type="UniPathway" id="UPA00241">
    <property type="reaction ID" value="UER00356"/>
</dbReference>
<evidence type="ECO:0000256" key="1">
    <source>
        <dbReference type="ARBA" id="ARBA00022741"/>
    </source>
</evidence>
<dbReference type="HAMAP" id="MF_00376">
    <property type="entry name" value="Dephospho_CoA_kinase"/>
    <property type="match status" value="1"/>
</dbReference>
<dbReference type="EMBL" id="WBJY01000001">
    <property type="protein sequence ID" value="KAB1650126.1"/>
    <property type="molecule type" value="Genomic_DNA"/>
</dbReference>
<dbReference type="PANTHER" id="PTHR10695">
    <property type="entry name" value="DEPHOSPHO-COA KINASE-RELATED"/>
    <property type="match status" value="1"/>
</dbReference>
<protein>
    <recommendedName>
        <fullName evidence="3 4">Dephospho-CoA kinase</fullName>
        <ecNumber evidence="3 4">2.7.1.24</ecNumber>
    </recommendedName>
    <alternativeName>
        <fullName evidence="3">Dephosphocoenzyme A kinase</fullName>
    </alternativeName>
</protein>
<comment type="caution">
    <text evidence="5">The sequence shown here is derived from an EMBL/GenBank/DDBJ whole genome shotgun (WGS) entry which is preliminary data.</text>
</comment>
<dbReference type="RefSeq" id="WP_158028710.1">
    <property type="nucleotide sequence ID" value="NZ_BMHG01000001.1"/>
</dbReference>
<evidence type="ECO:0000256" key="4">
    <source>
        <dbReference type="NCBIfam" id="TIGR00152"/>
    </source>
</evidence>
<evidence type="ECO:0000313" key="5">
    <source>
        <dbReference type="EMBL" id="KAB1650126.1"/>
    </source>
</evidence>
<accession>A0A6H9WMM6</accession>
<dbReference type="EC" id="2.7.1.24" evidence="3 4"/>
<dbReference type="Pfam" id="PF01121">
    <property type="entry name" value="CoaE"/>
    <property type="match status" value="1"/>
</dbReference>
<comment type="pathway">
    <text evidence="3">Cofactor biosynthesis; coenzyme A biosynthesis; CoA from (R)-pantothenate: step 5/5.</text>
</comment>
<comment type="catalytic activity">
    <reaction evidence="3">
        <text>3'-dephospho-CoA + ATP = ADP + CoA + H(+)</text>
        <dbReference type="Rhea" id="RHEA:18245"/>
        <dbReference type="ChEBI" id="CHEBI:15378"/>
        <dbReference type="ChEBI" id="CHEBI:30616"/>
        <dbReference type="ChEBI" id="CHEBI:57287"/>
        <dbReference type="ChEBI" id="CHEBI:57328"/>
        <dbReference type="ChEBI" id="CHEBI:456216"/>
        <dbReference type="EC" id="2.7.1.24"/>
    </reaction>
</comment>
<dbReference type="GO" id="GO:0004140">
    <property type="term" value="F:dephospho-CoA kinase activity"/>
    <property type="evidence" value="ECO:0007669"/>
    <property type="project" value="UniProtKB-UniRule"/>
</dbReference>
<organism evidence="5 6">
    <name type="scientific">Pseudoclavibacter endophyticus</name>
    <dbReference type="NCBI Taxonomy" id="1778590"/>
    <lineage>
        <taxon>Bacteria</taxon>
        <taxon>Bacillati</taxon>
        <taxon>Actinomycetota</taxon>
        <taxon>Actinomycetes</taxon>
        <taxon>Micrococcales</taxon>
        <taxon>Microbacteriaceae</taxon>
        <taxon>Pseudoclavibacter</taxon>
    </lineage>
</organism>
<comment type="similarity">
    <text evidence="3">Belongs to the CoaE family.</text>
</comment>
<keyword evidence="3" id="KW-0963">Cytoplasm</keyword>
<dbReference type="GO" id="GO:0015937">
    <property type="term" value="P:coenzyme A biosynthetic process"/>
    <property type="evidence" value="ECO:0007669"/>
    <property type="project" value="UniProtKB-UniRule"/>
</dbReference>
<dbReference type="Proteomes" id="UP000431744">
    <property type="component" value="Unassembled WGS sequence"/>
</dbReference>
<dbReference type="GO" id="GO:0005524">
    <property type="term" value="F:ATP binding"/>
    <property type="evidence" value="ECO:0007669"/>
    <property type="project" value="UniProtKB-UniRule"/>
</dbReference>
<dbReference type="InterPro" id="IPR001977">
    <property type="entry name" value="Depp_CoAkinase"/>
</dbReference>
<comment type="function">
    <text evidence="3">Catalyzes the phosphorylation of the 3'-hydroxyl group of dephosphocoenzyme A to form coenzyme A.</text>
</comment>
<evidence type="ECO:0000313" key="6">
    <source>
        <dbReference type="Proteomes" id="UP000431744"/>
    </source>
</evidence>
<dbReference type="GO" id="GO:0005737">
    <property type="term" value="C:cytoplasm"/>
    <property type="evidence" value="ECO:0007669"/>
    <property type="project" value="UniProtKB-SubCell"/>
</dbReference>
<reference evidence="5 6" key="1">
    <citation type="submission" date="2019-09" db="EMBL/GenBank/DDBJ databases">
        <title>Phylogeny of genus Pseudoclavibacter and closely related genus.</title>
        <authorList>
            <person name="Li Y."/>
        </authorList>
    </citation>
    <scope>NUCLEOTIDE SEQUENCE [LARGE SCALE GENOMIC DNA]</scope>
    <source>
        <strain evidence="5 6">EGI 60007</strain>
    </source>
</reference>
<keyword evidence="3 5" id="KW-0808">Transferase</keyword>
<keyword evidence="6" id="KW-1185">Reference proteome</keyword>
<dbReference type="CDD" id="cd02022">
    <property type="entry name" value="DPCK"/>
    <property type="match status" value="1"/>
</dbReference>
<dbReference type="PROSITE" id="PS51219">
    <property type="entry name" value="DPCK"/>
    <property type="match status" value="1"/>
</dbReference>
<keyword evidence="2 3" id="KW-0067">ATP-binding</keyword>
<dbReference type="OrthoDB" id="9812943at2"/>
<name>A0A6H9WMM6_9MICO</name>
<dbReference type="NCBIfam" id="TIGR00152">
    <property type="entry name" value="dephospho-CoA kinase"/>
    <property type="match status" value="1"/>
</dbReference>
<evidence type="ECO:0000256" key="3">
    <source>
        <dbReference type="HAMAP-Rule" id="MF_00376"/>
    </source>
</evidence>
<sequence>MTTIALTGGIASGKSTIANHLRELGAVILDADHFARMAVGAGMPALAAIRAHFGDRVIRPDGSLDRPALAAIVFADEEQRAVLNGITHPEIARLTLAAKAEVRSGDPNAIIVHDIPLLLEARHNYDYDEIWVADAPAEVRLERLVDERGLDRAEAARRVGSQATDEQRRRIADVLFDTTETLDETLAHVEREWARVSAAALTDTDERYGA</sequence>
<dbReference type="SUPFAM" id="SSF52540">
    <property type="entry name" value="P-loop containing nucleoside triphosphate hydrolases"/>
    <property type="match status" value="1"/>
</dbReference>
<dbReference type="PANTHER" id="PTHR10695:SF46">
    <property type="entry name" value="BIFUNCTIONAL COENZYME A SYNTHASE-RELATED"/>
    <property type="match status" value="1"/>
</dbReference>
<keyword evidence="1 3" id="KW-0547">Nucleotide-binding</keyword>
<comment type="subcellular location">
    <subcellularLocation>
        <location evidence="3">Cytoplasm</location>
    </subcellularLocation>
</comment>